<accession>A0A1Y5PT03</accession>
<evidence type="ECO:0000313" key="2">
    <source>
        <dbReference type="EMBL" id="SBV31765.1"/>
    </source>
</evidence>
<protein>
    <submittedName>
        <fullName evidence="2">Putative hydrolase or acyltransferase of alpha/beta superfamily</fullName>
    </submittedName>
</protein>
<organism evidence="2">
    <name type="scientific">uncultured Sphingopyxis sp</name>
    <dbReference type="NCBI Taxonomy" id="310581"/>
    <lineage>
        <taxon>Bacteria</taxon>
        <taxon>Pseudomonadati</taxon>
        <taxon>Pseudomonadota</taxon>
        <taxon>Alphaproteobacteria</taxon>
        <taxon>Sphingomonadales</taxon>
        <taxon>Sphingomonadaceae</taxon>
        <taxon>Sphingopyxis</taxon>
        <taxon>environmental samples</taxon>
    </lineage>
</organism>
<dbReference type="KEGG" id="sphu:SPPYR_0645"/>
<dbReference type="GO" id="GO:0016746">
    <property type="term" value="F:acyltransferase activity"/>
    <property type="evidence" value="ECO:0007669"/>
    <property type="project" value="UniProtKB-KW"/>
</dbReference>
<keyword evidence="2" id="KW-0012">Acyltransferase</keyword>
<evidence type="ECO:0000259" key="1">
    <source>
        <dbReference type="Pfam" id="PF12697"/>
    </source>
</evidence>
<dbReference type="GO" id="GO:0080032">
    <property type="term" value="F:methyl jasmonate esterase activity"/>
    <property type="evidence" value="ECO:0007669"/>
    <property type="project" value="TreeGrafter"/>
</dbReference>
<dbReference type="PANTHER" id="PTHR10992">
    <property type="entry name" value="METHYLESTERASE FAMILY MEMBER"/>
    <property type="match status" value="1"/>
</dbReference>
<dbReference type="InterPro" id="IPR045889">
    <property type="entry name" value="MES/HNL"/>
</dbReference>
<dbReference type="PANTHER" id="PTHR10992:SF1086">
    <property type="entry name" value="AB HYDROLASE-1 DOMAIN-CONTAINING PROTEIN"/>
    <property type="match status" value="1"/>
</dbReference>
<dbReference type="InterPro" id="IPR000073">
    <property type="entry name" value="AB_hydrolase_1"/>
</dbReference>
<dbReference type="AlphaFoldDB" id="A0A1Y5PT03"/>
<name>A0A1Y5PT03_9SPHN</name>
<dbReference type="InterPro" id="IPR029058">
    <property type="entry name" value="AB_hydrolase_fold"/>
</dbReference>
<sequence length="271" mass="29535">MVTTDRRTMLGALGAAILGSGLSATEARAASSPARRSKTFILVHGAWHGGWCYRDVAALLRAEGHVVYTPTLTGLGERRHLGVNIVNLDLHIEDIAQVFEFEELADVILVGHSYAGMVITGVADRLADRIAGIVYLDAYVPRRDGDSIRKIQGSSVGDATAAMGADGWSVAPPPPESFGVKPANRERVARLCTPQPLAPMLQELRLTGKHLEISNRHFVYASGWGTGGQTPFRRFYDELRTEPQWKTHVMPCGHDMMIDEPRATANLLLSI</sequence>
<keyword evidence="2" id="KW-0378">Hydrolase</keyword>
<dbReference type="PROSITE" id="PS51318">
    <property type="entry name" value="TAT"/>
    <property type="match status" value="1"/>
</dbReference>
<reference evidence="2" key="1">
    <citation type="submission" date="2016-03" db="EMBL/GenBank/DDBJ databases">
        <authorList>
            <person name="Ploux O."/>
        </authorList>
    </citation>
    <scope>NUCLEOTIDE SEQUENCE</scope>
    <source>
        <strain evidence="2">UC10</strain>
    </source>
</reference>
<dbReference type="Gene3D" id="3.40.50.1820">
    <property type="entry name" value="alpha/beta hydrolase"/>
    <property type="match status" value="1"/>
</dbReference>
<gene>
    <name evidence="2" type="ORF">SPPYR_0645</name>
</gene>
<keyword evidence="2" id="KW-0808">Transferase</keyword>
<dbReference type="SUPFAM" id="SSF53474">
    <property type="entry name" value="alpha/beta-Hydrolases"/>
    <property type="match status" value="1"/>
</dbReference>
<feature type="domain" description="AB hydrolase-1" evidence="1">
    <location>
        <begin position="41"/>
        <end position="266"/>
    </location>
</feature>
<dbReference type="InterPro" id="IPR006311">
    <property type="entry name" value="TAT_signal"/>
</dbReference>
<dbReference type="GO" id="GO:0080030">
    <property type="term" value="F:methyl indole-3-acetate esterase activity"/>
    <property type="evidence" value="ECO:0007669"/>
    <property type="project" value="TreeGrafter"/>
</dbReference>
<proteinExistence type="predicted"/>
<dbReference type="Pfam" id="PF12697">
    <property type="entry name" value="Abhydrolase_6"/>
    <property type="match status" value="1"/>
</dbReference>
<dbReference type="EMBL" id="LT598653">
    <property type="protein sequence ID" value="SBV31765.1"/>
    <property type="molecule type" value="Genomic_DNA"/>
</dbReference>